<proteinExistence type="predicted"/>
<reference evidence="1" key="1">
    <citation type="submission" date="2017-07" db="EMBL/GenBank/DDBJ databases">
        <title>Taro Niue Genome Assembly and Annotation.</title>
        <authorList>
            <person name="Atibalentja N."/>
            <person name="Keating K."/>
            <person name="Fields C.J."/>
        </authorList>
    </citation>
    <scope>NUCLEOTIDE SEQUENCE</scope>
    <source>
        <strain evidence="1">Niue_2</strain>
        <tissue evidence="1">Leaf</tissue>
    </source>
</reference>
<protein>
    <submittedName>
        <fullName evidence="1">Uncharacterized protein</fullName>
    </submittedName>
</protein>
<accession>A0A843U697</accession>
<name>A0A843U697_COLES</name>
<sequence length="84" mass="9194">MERGRSFGDPGRVKLATAGRAMRLAEFMGSGSGSGRWSWGVAIPGVQSSGASERLFGIQEFGIQEFSIWEGFAHEWNMEIVLDI</sequence>
<gene>
    <name evidence="1" type="ORF">Taro_013343</name>
</gene>
<comment type="caution">
    <text evidence="1">The sequence shown here is derived from an EMBL/GenBank/DDBJ whole genome shotgun (WGS) entry which is preliminary data.</text>
</comment>
<dbReference type="Proteomes" id="UP000652761">
    <property type="component" value="Unassembled WGS sequence"/>
</dbReference>
<dbReference type="AlphaFoldDB" id="A0A843U697"/>
<dbReference type="EMBL" id="NMUH01000532">
    <property type="protein sequence ID" value="MQL80882.1"/>
    <property type="molecule type" value="Genomic_DNA"/>
</dbReference>
<organism evidence="1 2">
    <name type="scientific">Colocasia esculenta</name>
    <name type="common">Wild taro</name>
    <name type="synonym">Arum esculentum</name>
    <dbReference type="NCBI Taxonomy" id="4460"/>
    <lineage>
        <taxon>Eukaryota</taxon>
        <taxon>Viridiplantae</taxon>
        <taxon>Streptophyta</taxon>
        <taxon>Embryophyta</taxon>
        <taxon>Tracheophyta</taxon>
        <taxon>Spermatophyta</taxon>
        <taxon>Magnoliopsida</taxon>
        <taxon>Liliopsida</taxon>
        <taxon>Araceae</taxon>
        <taxon>Aroideae</taxon>
        <taxon>Colocasieae</taxon>
        <taxon>Colocasia</taxon>
    </lineage>
</organism>
<keyword evidence="2" id="KW-1185">Reference proteome</keyword>
<evidence type="ECO:0000313" key="2">
    <source>
        <dbReference type="Proteomes" id="UP000652761"/>
    </source>
</evidence>
<evidence type="ECO:0000313" key="1">
    <source>
        <dbReference type="EMBL" id="MQL80882.1"/>
    </source>
</evidence>